<proteinExistence type="inferred from homology"/>
<organism evidence="4 5">
    <name type="scientific">Mya arenaria</name>
    <name type="common">Soft-shell clam</name>
    <dbReference type="NCBI Taxonomy" id="6604"/>
    <lineage>
        <taxon>Eukaryota</taxon>
        <taxon>Metazoa</taxon>
        <taxon>Spiralia</taxon>
        <taxon>Lophotrochozoa</taxon>
        <taxon>Mollusca</taxon>
        <taxon>Bivalvia</taxon>
        <taxon>Autobranchia</taxon>
        <taxon>Heteroconchia</taxon>
        <taxon>Euheterodonta</taxon>
        <taxon>Imparidentia</taxon>
        <taxon>Neoheterodontei</taxon>
        <taxon>Myida</taxon>
        <taxon>Myoidea</taxon>
        <taxon>Myidae</taxon>
        <taxon>Mya</taxon>
    </lineage>
</organism>
<dbReference type="SMART" id="SM00335">
    <property type="entry name" value="ANX"/>
    <property type="match status" value="3"/>
</dbReference>
<evidence type="ECO:0000313" key="4">
    <source>
        <dbReference type="EMBL" id="WAR23203.1"/>
    </source>
</evidence>
<sequence>MATVRGDFVFTEEEEKQAAEKLKDAMDGLGTNEEAIVEVLVNHNNEQRQKIKGAYAAAYGKPLVDDLISELTGDLEETIVALMMTPRELDAKLLHDAISGIGTEETMLIGVLCTKTNDEIDAIKEAYKKLYDADLNEEIQSDTSGYFRRLMFSLVSGKRQEGMADYDRAHEEAQKLIDAGVNQLGTDECDFNAVLCLSSHEQLQCVFQKYEELREGCTIEDDIKSEVDLEYIKSVFEQKYEKTLYETVDGECSGYYKRCLLSLIVGKYVAPE</sequence>
<evidence type="ECO:0000313" key="5">
    <source>
        <dbReference type="Proteomes" id="UP001164746"/>
    </source>
</evidence>
<dbReference type="SUPFAM" id="SSF47874">
    <property type="entry name" value="Annexin"/>
    <property type="match status" value="1"/>
</dbReference>
<dbReference type="InterPro" id="IPR037104">
    <property type="entry name" value="Annexin_sf"/>
</dbReference>
<dbReference type="Proteomes" id="UP001164746">
    <property type="component" value="Chromosome 13"/>
</dbReference>
<dbReference type="PANTHER" id="PTHR10502:SF102">
    <property type="entry name" value="ANNEXIN B11"/>
    <property type="match status" value="1"/>
</dbReference>
<dbReference type="InterPro" id="IPR018502">
    <property type="entry name" value="Annexin_repeat"/>
</dbReference>
<reference evidence="4" key="1">
    <citation type="submission" date="2022-11" db="EMBL/GenBank/DDBJ databases">
        <title>Centuries of genome instability and evolution in soft-shell clam transmissible cancer (bioRxiv).</title>
        <authorList>
            <person name="Hart S.F.M."/>
            <person name="Yonemitsu M.A."/>
            <person name="Giersch R.M."/>
            <person name="Beal B.F."/>
            <person name="Arriagada G."/>
            <person name="Davis B.W."/>
            <person name="Ostrander E.A."/>
            <person name="Goff S.P."/>
            <person name="Metzger M.J."/>
        </authorList>
    </citation>
    <scope>NUCLEOTIDE SEQUENCE</scope>
    <source>
        <strain evidence="4">MELC-2E11</strain>
        <tissue evidence="4">Siphon/mantle</tissue>
    </source>
</reference>
<dbReference type="Gene3D" id="1.10.220.10">
    <property type="entry name" value="Annexin"/>
    <property type="match status" value="4"/>
</dbReference>
<gene>
    <name evidence="4" type="ORF">MAR_036872</name>
</gene>
<dbReference type="PANTHER" id="PTHR10502">
    <property type="entry name" value="ANNEXIN"/>
    <property type="match status" value="1"/>
</dbReference>
<keyword evidence="5" id="KW-1185">Reference proteome</keyword>
<dbReference type="InterPro" id="IPR001464">
    <property type="entry name" value="Annexin"/>
</dbReference>
<dbReference type="Pfam" id="PF00191">
    <property type="entry name" value="Annexin"/>
    <property type="match status" value="3"/>
</dbReference>
<evidence type="ECO:0000256" key="3">
    <source>
        <dbReference type="ARBA" id="ARBA00023216"/>
    </source>
</evidence>
<dbReference type="EMBL" id="CP111024">
    <property type="protein sequence ID" value="WAR23203.1"/>
    <property type="molecule type" value="Genomic_DNA"/>
</dbReference>
<dbReference type="PRINTS" id="PR00196">
    <property type="entry name" value="ANNEXIN"/>
</dbReference>
<dbReference type="PROSITE" id="PS51897">
    <property type="entry name" value="ANNEXIN_2"/>
    <property type="match status" value="2"/>
</dbReference>
<evidence type="ECO:0000256" key="1">
    <source>
        <dbReference type="ARBA" id="ARBA00007831"/>
    </source>
</evidence>
<name>A0ABY7FLV5_MYAAR</name>
<accession>A0ABY7FLV5</accession>
<protein>
    <submittedName>
        <fullName evidence="4">ANXA7-like protein</fullName>
    </submittedName>
</protein>
<keyword evidence="2" id="KW-0677">Repeat</keyword>
<comment type="similarity">
    <text evidence="1">Belongs to the annexin family.</text>
</comment>
<evidence type="ECO:0000256" key="2">
    <source>
        <dbReference type="ARBA" id="ARBA00022737"/>
    </source>
</evidence>
<keyword evidence="3" id="KW-0041">Annexin</keyword>